<keyword evidence="2" id="KW-1185">Reference proteome</keyword>
<evidence type="ECO:0000313" key="1">
    <source>
        <dbReference type="EMBL" id="OAF68100.1"/>
    </source>
</evidence>
<accession>A0A177B1V6</accession>
<reference evidence="1 2" key="1">
    <citation type="submission" date="2016-04" db="EMBL/GenBank/DDBJ databases">
        <title>The genome of Intoshia linei affirms orthonectids as highly simplified spiralians.</title>
        <authorList>
            <person name="Mikhailov K.V."/>
            <person name="Slusarev G.S."/>
            <person name="Nikitin M.A."/>
            <person name="Logacheva M.D."/>
            <person name="Penin A."/>
            <person name="Aleoshin V."/>
            <person name="Panchin Y.V."/>
        </authorList>
    </citation>
    <scope>NUCLEOTIDE SEQUENCE [LARGE SCALE GENOMIC DNA]</scope>
    <source>
        <strain evidence="1">Intl2013</strain>
        <tissue evidence="1">Whole animal</tissue>
    </source>
</reference>
<organism evidence="1 2">
    <name type="scientific">Intoshia linei</name>
    <dbReference type="NCBI Taxonomy" id="1819745"/>
    <lineage>
        <taxon>Eukaryota</taxon>
        <taxon>Metazoa</taxon>
        <taxon>Spiralia</taxon>
        <taxon>Lophotrochozoa</taxon>
        <taxon>Mesozoa</taxon>
        <taxon>Orthonectida</taxon>
        <taxon>Rhopaluridae</taxon>
        <taxon>Intoshia</taxon>
    </lineage>
</organism>
<proteinExistence type="predicted"/>
<evidence type="ECO:0000313" key="2">
    <source>
        <dbReference type="Proteomes" id="UP000078046"/>
    </source>
</evidence>
<name>A0A177B1V6_9BILA</name>
<dbReference type="EMBL" id="LWCA01000514">
    <property type="protein sequence ID" value="OAF68100.1"/>
    <property type="molecule type" value="Genomic_DNA"/>
</dbReference>
<dbReference type="Proteomes" id="UP000078046">
    <property type="component" value="Unassembled WGS sequence"/>
</dbReference>
<comment type="caution">
    <text evidence="1">The sequence shown here is derived from an EMBL/GenBank/DDBJ whole genome shotgun (WGS) entry which is preliminary data.</text>
</comment>
<gene>
    <name evidence="1" type="ORF">A3Q56_04120</name>
</gene>
<dbReference type="OrthoDB" id="40334at2759"/>
<dbReference type="AlphaFoldDB" id="A0A177B1V6"/>
<sequence>MDCETNLQKIEDCKVLNVQEDKKELSASVMWKDDKHDYHLIYFMRRFVVCSPSFISYHNYKKSNTIETDTYVNKSGEIYNLLDFIIMKKTDYLSSLIGVLAHPRDLIKNKGFDMQGNLFRNGGLLLIDKDQNVLVHYIQKHPKEHYTIEQIFEKLYIDKTQIK</sequence>
<protein>
    <submittedName>
        <fullName evidence="1">Uncharacterized protein</fullName>
    </submittedName>
</protein>